<sequence>MNAKDDTVGQTMRAITVAAALLMLAPPGAAVADGDTGTGGGTVLPFAQVMRRCDYSETEFNGPTGSAMVTGVLRSDGTTVTAEVQLAVGPPNTRYDVRLIQAPRSSNAPCWGGDPGVAVATLHTDGAGAGAVTVHDTIEPWATGAWVYVTRPSAFSQDPAEFYSTDLIVRI</sequence>
<dbReference type="eggNOG" id="ENOG5031KY7">
    <property type="taxonomic scope" value="Bacteria"/>
</dbReference>
<reference evidence="1 2" key="1">
    <citation type="journal article" date="2012" name="J. Bacteriol.">
        <title>Genome sequence of Mycobacterium hassiacum DSM 44199, a rare source of heat-stable mycobacterial proteins.</title>
        <authorList>
            <person name="Tiago I."/>
            <person name="Maranha A."/>
            <person name="Mendes V."/>
            <person name="Alarico S."/>
            <person name="Moynihan P.J."/>
            <person name="Clarke A.J."/>
            <person name="Macedo-Ribeiro S."/>
            <person name="Pereira P.J."/>
            <person name="Empadinhas N."/>
        </authorList>
    </citation>
    <scope>NUCLEOTIDE SEQUENCE [LARGE SCALE GENOMIC DNA]</scope>
    <source>
        <strain evidence="2">DSM 44199 / CIP 105218 / JCM 12690 / 3849</strain>
    </source>
</reference>
<organism evidence="1 2">
    <name type="scientific">Mycolicibacterium hassiacum (strain DSM 44199 / CIP 105218 / JCM 12690 / 3849)</name>
    <name type="common">Mycobacterium hassiacum</name>
    <dbReference type="NCBI Taxonomy" id="1122247"/>
    <lineage>
        <taxon>Bacteria</taxon>
        <taxon>Bacillati</taxon>
        <taxon>Actinomycetota</taxon>
        <taxon>Actinomycetes</taxon>
        <taxon>Mycobacteriales</taxon>
        <taxon>Mycobacteriaceae</taxon>
        <taxon>Mycolicibacterium</taxon>
    </lineage>
</organism>
<dbReference type="RefSeq" id="WP_005632922.1">
    <property type="nucleotide sequence ID" value="NZ_AMRA01000162.1"/>
</dbReference>
<gene>
    <name evidence="1" type="ORF">C731_4977</name>
</gene>
<dbReference type="EMBL" id="AMRA01000162">
    <property type="protein sequence ID" value="EKF21059.1"/>
    <property type="molecule type" value="Genomic_DNA"/>
</dbReference>
<dbReference type="STRING" id="1122247.GCA_000379865_02926"/>
<comment type="caution">
    <text evidence="1">The sequence shown here is derived from an EMBL/GenBank/DDBJ whole genome shotgun (WGS) entry which is preliminary data.</text>
</comment>
<dbReference type="AlphaFoldDB" id="K5BIB2"/>
<dbReference type="OrthoDB" id="4637980at2"/>
<protein>
    <submittedName>
        <fullName evidence="1">Uncharacterized protein</fullName>
    </submittedName>
</protein>
<dbReference type="Proteomes" id="UP000006265">
    <property type="component" value="Unassembled WGS sequence"/>
</dbReference>
<evidence type="ECO:0000313" key="1">
    <source>
        <dbReference type="EMBL" id="EKF21059.1"/>
    </source>
</evidence>
<evidence type="ECO:0000313" key="2">
    <source>
        <dbReference type="Proteomes" id="UP000006265"/>
    </source>
</evidence>
<name>K5BIB2_MYCHD</name>
<proteinExistence type="predicted"/>
<accession>K5BIB2</accession>
<keyword evidence="2" id="KW-1185">Reference proteome</keyword>
<dbReference type="PATRIC" id="fig|1122247.3.peg.4773"/>